<dbReference type="Proteomes" id="UP000287910">
    <property type="component" value="Unassembled WGS sequence"/>
</dbReference>
<evidence type="ECO:0008006" key="4">
    <source>
        <dbReference type="Google" id="ProtNLM"/>
    </source>
</evidence>
<comment type="caution">
    <text evidence="2">The sequence shown here is derived from an EMBL/GenBank/DDBJ whole genome shotgun (WGS) entry which is preliminary data.</text>
</comment>
<dbReference type="GO" id="GO:0003677">
    <property type="term" value="F:DNA binding"/>
    <property type="evidence" value="ECO:0007669"/>
    <property type="project" value="InterPro"/>
</dbReference>
<dbReference type="InterPro" id="IPR002514">
    <property type="entry name" value="Transposase_8"/>
</dbReference>
<dbReference type="GO" id="GO:0004803">
    <property type="term" value="F:transposase activity"/>
    <property type="evidence" value="ECO:0007669"/>
    <property type="project" value="InterPro"/>
</dbReference>
<sequence>MSIKYENEFKEKVAREAISTNNITATSKKYGVNANSVRKWKSDLQVKLGMTEIQDEAEVEHRKDITLYKREVLELRRQLELTQNDLRDAMTLIGEKDLYIKKLKGGLNNPVI</sequence>
<organism evidence="2 3">
    <name type="scientific">Lysinibacillus antri</name>
    <dbReference type="NCBI Taxonomy" id="2498145"/>
    <lineage>
        <taxon>Bacteria</taxon>
        <taxon>Bacillati</taxon>
        <taxon>Bacillota</taxon>
        <taxon>Bacilli</taxon>
        <taxon>Bacillales</taxon>
        <taxon>Bacillaceae</taxon>
        <taxon>Lysinibacillus</taxon>
    </lineage>
</organism>
<keyword evidence="3" id="KW-1185">Reference proteome</keyword>
<dbReference type="GO" id="GO:0006313">
    <property type="term" value="P:DNA transposition"/>
    <property type="evidence" value="ECO:0007669"/>
    <property type="project" value="InterPro"/>
</dbReference>
<dbReference type="Pfam" id="PF01527">
    <property type="entry name" value="HTH_Tnp_1"/>
    <property type="match status" value="1"/>
</dbReference>
<dbReference type="EMBL" id="RYYR01000042">
    <property type="protein sequence ID" value="RUL47225.1"/>
    <property type="molecule type" value="Genomic_DNA"/>
</dbReference>
<dbReference type="AlphaFoldDB" id="A0A432L708"/>
<proteinExistence type="predicted"/>
<evidence type="ECO:0000313" key="2">
    <source>
        <dbReference type="EMBL" id="RUL47225.1"/>
    </source>
</evidence>
<dbReference type="RefSeq" id="WP_126660704.1">
    <property type="nucleotide sequence ID" value="NZ_RYYR01000042.1"/>
</dbReference>
<feature type="coiled-coil region" evidence="1">
    <location>
        <begin position="65"/>
        <end position="92"/>
    </location>
</feature>
<keyword evidence="1" id="KW-0175">Coiled coil</keyword>
<dbReference type="SUPFAM" id="SSF46689">
    <property type="entry name" value="Homeodomain-like"/>
    <property type="match status" value="1"/>
</dbReference>
<dbReference type="InterPro" id="IPR009057">
    <property type="entry name" value="Homeodomain-like_sf"/>
</dbReference>
<reference evidence="2 3" key="1">
    <citation type="submission" date="2018-12" db="EMBL/GenBank/DDBJ databases">
        <title>Lysinibacillus antri sp. nov., isolated from a cave soil.</title>
        <authorList>
            <person name="Narsing Rao M.P."/>
            <person name="Zhang H."/>
            <person name="Dong Z.-Y."/>
            <person name="Niu X.-K."/>
            <person name="Zhang K."/>
            <person name="Fang B.-Z."/>
            <person name="Kang Y.-Q."/>
            <person name="Xiao M."/>
            <person name="Li W.-J."/>
        </authorList>
    </citation>
    <scope>NUCLEOTIDE SEQUENCE [LARGE SCALE GENOMIC DNA]</scope>
    <source>
        <strain evidence="2 3">SYSU K30002</strain>
    </source>
</reference>
<evidence type="ECO:0000256" key="1">
    <source>
        <dbReference type="SAM" id="Coils"/>
    </source>
</evidence>
<gene>
    <name evidence="2" type="ORF">EK386_18730</name>
</gene>
<protein>
    <recommendedName>
        <fullName evidence="4">Transposase</fullName>
    </recommendedName>
</protein>
<name>A0A432L708_9BACI</name>
<evidence type="ECO:0000313" key="3">
    <source>
        <dbReference type="Proteomes" id="UP000287910"/>
    </source>
</evidence>
<accession>A0A432L708</accession>